<reference evidence="1" key="1">
    <citation type="submission" date="2023-03" db="EMBL/GenBank/DDBJ databases">
        <title>Massive genome expansion in bonnet fungi (Mycena s.s.) driven by repeated elements and novel gene families across ecological guilds.</title>
        <authorList>
            <consortium name="Lawrence Berkeley National Laboratory"/>
            <person name="Harder C.B."/>
            <person name="Miyauchi S."/>
            <person name="Viragh M."/>
            <person name="Kuo A."/>
            <person name="Thoen E."/>
            <person name="Andreopoulos B."/>
            <person name="Lu D."/>
            <person name="Skrede I."/>
            <person name="Drula E."/>
            <person name="Henrissat B."/>
            <person name="Morin E."/>
            <person name="Kohler A."/>
            <person name="Barry K."/>
            <person name="LaButti K."/>
            <person name="Morin E."/>
            <person name="Salamov A."/>
            <person name="Lipzen A."/>
            <person name="Mereny Z."/>
            <person name="Hegedus B."/>
            <person name="Baldrian P."/>
            <person name="Stursova M."/>
            <person name="Weitz H."/>
            <person name="Taylor A."/>
            <person name="Grigoriev I.V."/>
            <person name="Nagy L.G."/>
            <person name="Martin F."/>
            <person name="Kauserud H."/>
        </authorList>
    </citation>
    <scope>NUCLEOTIDE SEQUENCE</scope>
    <source>
        <strain evidence="1">9144</strain>
    </source>
</reference>
<gene>
    <name evidence="1" type="ORF">GGX14DRAFT_400437</name>
</gene>
<comment type="caution">
    <text evidence="1">The sequence shown here is derived from an EMBL/GenBank/DDBJ whole genome shotgun (WGS) entry which is preliminary data.</text>
</comment>
<evidence type="ECO:0000313" key="2">
    <source>
        <dbReference type="Proteomes" id="UP001219525"/>
    </source>
</evidence>
<dbReference type="AlphaFoldDB" id="A0AAD6V4T7"/>
<protein>
    <submittedName>
        <fullName evidence="1">Uncharacterized protein</fullName>
    </submittedName>
</protein>
<dbReference type="EMBL" id="JARJCW010000061">
    <property type="protein sequence ID" value="KAJ7200831.1"/>
    <property type="molecule type" value="Genomic_DNA"/>
</dbReference>
<name>A0AAD6V4T7_9AGAR</name>
<sequence length="347" mass="38396">MYPKALYILPVREKWSTLNPLRKWTLTIVVKALTVSLYEWFSLEGRANIGFLLNFTQRWQELILRGFSYDVGTQPRDYELTTSDEICLHPTSLATISRSTVYLQLDCKKAKLCDTVTNVKGTCRVGKNRSTNLCKWCLGYGYGRITNGNRDRLSPSAQKGIAVVQKCFIGIAGGYVRMSPGPNENKDHGQVAGKLGGCLSCQGTPCFERKSDTSQAADAQWIRSPHAFELDGFPCLNLVNNVIQTRSHPGLQLKGVSMLEWPNLKTAPRRGMIFTVATGQNGAVILSVLPIASGTFHEEALARWQLSDPAALLFHKAIIFAFAPSTVTRQQVFGKQHEVEITSGPEG</sequence>
<organism evidence="1 2">
    <name type="scientific">Mycena pura</name>
    <dbReference type="NCBI Taxonomy" id="153505"/>
    <lineage>
        <taxon>Eukaryota</taxon>
        <taxon>Fungi</taxon>
        <taxon>Dikarya</taxon>
        <taxon>Basidiomycota</taxon>
        <taxon>Agaricomycotina</taxon>
        <taxon>Agaricomycetes</taxon>
        <taxon>Agaricomycetidae</taxon>
        <taxon>Agaricales</taxon>
        <taxon>Marasmiineae</taxon>
        <taxon>Mycenaceae</taxon>
        <taxon>Mycena</taxon>
    </lineage>
</organism>
<accession>A0AAD6V4T7</accession>
<proteinExistence type="predicted"/>
<keyword evidence="2" id="KW-1185">Reference proteome</keyword>
<evidence type="ECO:0000313" key="1">
    <source>
        <dbReference type="EMBL" id="KAJ7200831.1"/>
    </source>
</evidence>
<dbReference type="Proteomes" id="UP001219525">
    <property type="component" value="Unassembled WGS sequence"/>
</dbReference>